<protein>
    <recommendedName>
        <fullName evidence="3">CCHC-type domain-containing protein</fullName>
    </recommendedName>
</protein>
<evidence type="ECO:0000256" key="2">
    <source>
        <dbReference type="SAM" id="MobiDB-lite"/>
    </source>
</evidence>
<name>A0A9Q1K1P9_9CARY</name>
<dbReference type="GO" id="GO:0008270">
    <property type="term" value="F:zinc ion binding"/>
    <property type="evidence" value="ECO:0007669"/>
    <property type="project" value="UniProtKB-KW"/>
</dbReference>
<dbReference type="EMBL" id="JAKOGI010000449">
    <property type="protein sequence ID" value="KAJ8434826.1"/>
    <property type="molecule type" value="Genomic_DNA"/>
</dbReference>
<evidence type="ECO:0000313" key="4">
    <source>
        <dbReference type="EMBL" id="KAJ8434826.1"/>
    </source>
</evidence>
<dbReference type="OrthoDB" id="1743776at2759"/>
<feature type="region of interest" description="Disordered" evidence="2">
    <location>
        <begin position="192"/>
        <end position="220"/>
    </location>
</feature>
<dbReference type="Proteomes" id="UP001153076">
    <property type="component" value="Unassembled WGS sequence"/>
</dbReference>
<evidence type="ECO:0000259" key="3">
    <source>
        <dbReference type="PROSITE" id="PS50158"/>
    </source>
</evidence>
<proteinExistence type="predicted"/>
<keyword evidence="1" id="KW-0479">Metal-binding</keyword>
<gene>
    <name evidence="4" type="ORF">Cgig2_033548</name>
</gene>
<dbReference type="AlphaFoldDB" id="A0A9Q1K1P9"/>
<sequence length="238" mass="27869">MKRNMTGNPTGETEIEDMEMPEIVLESSHIPKITPRNPHMLGEGRTISYRDTLQRNNPNLDFETRENPIWEVNGSDYVSELKRRLKIKKALKEDFSLINIGHDYYVTRFTNPKDYEHKIGSKIGKVRRVDNTIANVERRQFTRLSVEVDLTKPLLSKFRLNGRVWRVQYEGLWMVCFKCSTQGHKEKTCPLVRGDEREDVGNNKTTSSRPSKPEEETTYGSWMLVRKSARWKHARQQA</sequence>
<evidence type="ECO:0000313" key="5">
    <source>
        <dbReference type="Proteomes" id="UP001153076"/>
    </source>
</evidence>
<reference evidence="4" key="1">
    <citation type="submission" date="2022-04" db="EMBL/GenBank/DDBJ databases">
        <title>Carnegiea gigantea Genome sequencing and assembly v2.</title>
        <authorList>
            <person name="Copetti D."/>
            <person name="Sanderson M.J."/>
            <person name="Burquez A."/>
            <person name="Wojciechowski M.F."/>
        </authorList>
    </citation>
    <scope>NUCLEOTIDE SEQUENCE</scope>
    <source>
        <strain evidence="4">SGP5-SGP5p</strain>
        <tissue evidence="4">Aerial part</tissue>
    </source>
</reference>
<accession>A0A9Q1K1P9</accession>
<dbReference type="GO" id="GO:0003676">
    <property type="term" value="F:nucleic acid binding"/>
    <property type="evidence" value="ECO:0007669"/>
    <property type="project" value="InterPro"/>
</dbReference>
<dbReference type="InterPro" id="IPR001878">
    <property type="entry name" value="Znf_CCHC"/>
</dbReference>
<feature type="domain" description="CCHC-type" evidence="3">
    <location>
        <begin position="176"/>
        <end position="190"/>
    </location>
</feature>
<keyword evidence="1" id="KW-0863">Zinc-finger</keyword>
<organism evidence="4 5">
    <name type="scientific">Carnegiea gigantea</name>
    <dbReference type="NCBI Taxonomy" id="171969"/>
    <lineage>
        <taxon>Eukaryota</taxon>
        <taxon>Viridiplantae</taxon>
        <taxon>Streptophyta</taxon>
        <taxon>Embryophyta</taxon>
        <taxon>Tracheophyta</taxon>
        <taxon>Spermatophyta</taxon>
        <taxon>Magnoliopsida</taxon>
        <taxon>eudicotyledons</taxon>
        <taxon>Gunneridae</taxon>
        <taxon>Pentapetalae</taxon>
        <taxon>Caryophyllales</taxon>
        <taxon>Cactineae</taxon>
        <taxon>Cactaceae</taxon>
        <taxon>Cactoideae</taxon>
        <taxon>Echinocereeae</taxon>
        <taxon>Carnegiea</taxon>
    </lineage>
</organism>
<feature type="compositionally biased region" description="Basic and acidic residues" evidence="2">
    <location>
        <begin position="192"/>
        <end position="201"/>
    </location>
</feature>
<keyword evidence="1" id="KW-0862">Zinc</keyword>
<dbReference type="InterPro" id="IPR040256">
    <property type="entry name" value="At4g02000-like"/>
</dbReference>
<evidence type="ECO:0000256" key="1">
    <source>
        <dbReference type="PROSITE-ProRule" id="PRU00047"/>
    </source>
</evidence>
<dbReference type="PANTHER" id="PTHR31286:SF99">
    <property type="entry name" value="DUF4283 DOMAIN-CONTAINING PROTEIN"/>
    <property type="match status" value="1"/>
</dbReference>
<comment type="caution">
    <text evidence="4">The sequence shown here is derived from an EMBL/GenBank/DDBJ whole genome shotgun (WGS) entry which is preliminary data.</text>
</comment>
<keyword evidence="5" id="KW-1185">Reference proteome</keyword>
<dbReference type="PANTHER" id="PTHR31286">
    <property type="entry name" value="GLYCINE-RICH CELL WALL STRUCTURAL PROTEIN 1.8-LIKE"/>
    <property type="match status" value="1"/>
</dbReference>
<dbReference type="PROSITE" id="PS50158">
    <property type="entry name" value="ZF_CCHC"/>
    <property type="match status" value="1"/>
</dbReference>